<name>A0A2W1EJM9_9PLEO</name>
<evidence type="ECO:0000313" key="3">
    <source>
        <dbReference type="Proteomes" id="UP000245464"/>
    </source>
</evidence>
<accession>A0A2W1EJM9</accession>
<dbReference type="EMBL" id="NQIK02000010">
    <property type="protein sequence ID" value="KAF7565776.1"/>
    <property type="molecule type" value="Genomic_DNA"/>
</dbReference>
<comment type="caution">
    <text evidence="2">The sequence shown here is derived from an EMBL/GenBank/DDBJ whole genome shotgun (WGS) entry which is preliminary data.</text>
</comment>
<gene>
    <name evidence="2" type="ORF">PtrM4_052100</name>
</gene>
<organism evidence="2 3">
    <name type="scientific">Pyrenophora tritici-repentis</name>
    <dbReference type="NCBI Taxonomy" id="45151"/>
    <lineage>
        <taxon>Eukaryota</taxon>
        <taxon>Fungi</taxon>
        <taxon>Dikarya</taxon>
        <taxon>Ascomycota</taxon>
        <taxon>Pezizomycotina</taxon>
        <taxon>Dothideomycetes</taxon>
        <taxon>Pleosporomycetidae</taxon>
        <taxon>Pleosporales</taxon>
        <taxon>Pleosporineae</taxon>
        <taxon>Pleosporaceae</taxon>
        <taxon>Pyrenophora</taxon>
    </lineage>
</organism>
<dbReference type="GeneID" id="90955032"/>
<evidence type="ECO:0000256" key="1">
    <source>
        <dbReference type="SAM" id="MobiDB-lite"/>
    </source>
</evidence>
<feature type="region of interest" description="Disordered" evidence="1">
    <location>
        <begin position="142"/>
        <end position="220"/>
    </location>
</feature>
<dbReference type="RefSeq" id="XP_065959508.1">
    <property type="nucleotide sequence ID" value="XM_066104944.1"/>
</dbReference>
<evidence type="ECO:0000313" key="2">
    <source>
        <dbReference type="EMBL" id="KAF7565776.1"/>
    </source>
</evidence>
<dbReference type="KEGG" id="ptrr:90955032"/>
<dbReference type="AlphaFoldDB" id="A0A2W1EJM9"/>
<protein>
    <submittedName>
        <fullName evidence="2">Uncharacterized protein</fullName>
    </submittedName>
</protein>
<sequence length="285" mass="30754">MAVPHITTLGPGCLPVSWCWEALEKLHTYLHTEVEYSHIPNEWSKYRKGIEELARMATLVTNKPDAVLVSNVTAMKHEHEGTSPIQQQDVDMLSTISSIIIMEDEHEDASPPQQQGINISSNTDISSITAIIFPEDSCSIAGTTVSGPAMPQAHPEDSLEAVSSHDMTTIGDVASPKEPESFTTHDVSSQSSASSGPEASTTPVQSLPKTPETITASGIPHQSSTITESLAQTVPTSLPNQTVSKGAIRAQIMNDTGRFDVNSISSMEDLIFVLTHHRHNIIRIA</sequence>
<dbReference type="Proteomes" id="UP000245464">
    <property type="component" value="Chromosome 10"/>
</dbReference>
<proteinExistence type="predicted"/>
<feature type="compositionally biased region" description="Polar residues" evidence="1">
    <location>
        <begin position="197"/>
        <end position="220"/>
    </location>
</feature>
<reference evidence="2" key="1">
    <citation type="journal article" date="2018" name="BMC Genomics">
        <title>Comparative genomics of the wheat fungal pathogen Pyrenophora tritici-repentis reveals chromosomal variations and genome plasticity.</title>
        <authorList>
            <person name="Moolhuijzen P."/>
            <person name="See P.T."/>
            <person name="Hane J.K."/>
            <person name="Shi G."/>
            <person name="Liu Z."/>
            <person name="Oliver R.P."/>
            <person name="Moffat C.S."/>
        </authorList>
    </citation>
    <scope>NUCLEOTIDE SEQUENCE [LARGE SCALE GENOMIC DNA]</scope>
    <source>
        <strain evidence="2">M4</strain>
    </source>
</reference>